<dbReference type="GO" id="GO:0005507">
    <property type="term" value="F:copper ion binding"/>
    <property type="evidence" value="ECO:0007669"/>
    <property type="project" value="InterPro"/>
</dbReference>
<proteinExistence type="predicted"/>
<keyword evidence="1" id="KW-0479">Metal-binding</keyword>
<dbReference type="SUPFAM" id="SSF49503">
    <property type="entry name" value="Cupredoxins"/>
    <property type="match status" value="2"/>
</dbReference>
<sequence length="1956" mass="209577">MNSTRNFRLITAAVSTSVLALTPGALHALEDGEGTGSETTDVEGRIIEADIVAMDQAITYNRFGSINPYGMIFALRSDVVKIPSDVQTQCTPGTETPIGDLAGDAGAARDANFQLAGNVRLRCDKRPRPLVLRGNVGDVLVVRMTNLLLPEAPDASSCDKEECQGPYPDFRQSQEVGDGHEAEDGPDANWPHTRLASLAIPGLRLREGTDPRCTALESIAPGETLTCSYDLTRQGSFLFQSSAAPAGGEADSGSAIHGLFGAVNVQPRHSRWYRSQVDQADFDAVWGPQAGDPADPLMTSAARPGTLDYDSPLLSMLDKIGDGRRYRLRYGDINAVVEECTDEALRNECRVTGSNMEYDAPELTRAECDALPGDCLPSYREFTVVFHDELKTFYAEPFRELETEGQLAGIGDGFAINYGASGMGSILLANRKGIGPARDCVECMYEEFFLQSWANGDPALLEGYEDDPSNVHHSYLNDRVVFRNLHVGKETHVFHLHAHQWEALDPEQAQGSYLDSQTIGPGQAFTYEIYRGGLRHYGSDYNVEGGSSGNRNHTVGDSIFHCHLYPHFAQGMWALWRVHDVVEDGSRRLPDGQAEAGLSYDLAAAAPGQRVGTDPLTGQMGDGTPIPAVIPLPGQPLPPLPTYGPEGLPGYPFYIAGEAGHRAPQPPGDFADVTDADGGLPRHVIESGVRGMAHLKSDEIDDHFGGLDPIERGGKLLERALVLADMTAELEEVTLRLLDPGGTPEERRSMDFHAGLATRVRSADGTLHTLTGGYEAGYPSKLPDSGLEAAFSVNGSAPAPGAPFADPCRFRGVWDPANPDGTMRTYNVSAVQMDLVTNRDGWHDPQARINVLTQDVDDYLLRTRGAEPFFFRAESGECITFNHSNRTPKDLDLDDFQVATPTDTIGQHIHLVKFDVTSSDGSGNGWNYEDGTFAPDAVLERLCAAREGAVLDGTLATDEALCDAFHAAETAAQRFEIALPHHVQTTTQRWFADPLLGRAVDGSDKSDRTLGTVFTHDHFAPSSIQQHGFYSALLVEPKGSEWLRPDRSEMPRDLADSGAVGAKALIVGAEDRAIHPDTREFALAIADFALLYDPACAEPPCVAQISGDFPNDAQTPDPWDAVDPAEEELAENGFRRGLDLLLKNASDPRNSELVFAKDITRLAKRRNTVRAHGGWPVAPPLLPESISVDHHDPYLVNYRGEPVPLRVGDLSYTDLASAAPVTRNRLTCAFLNGPGLAAEDLAVLPATRTDLSRRRDGNRGELAFAFASDGPFQIGHGDPCTPILNAFEGERVGIRLVQGAQEVQHVFTVEGMGWPRLEHYTGSIKPYFDNPMAIVGAQEVGISEHLEFAIPRQAGLSAGQHADFLMHFGSQDAIWNGAWGLLRVNNGVEGVSGDLAPLYGGDGLAYVRCGNVKDPTIGPSGAGPDGQPIYADCLASNEVTGQIEPTLGLAPQVHIWAIAASVAQMGWDDRAYRTAAPALTDPDGLVLLPSPEIIDAQRSNLGAIIDDLSASPLSAPPVWRVNAGSIIKLNVVNALSPSMGDQRGDALLPRIVSVNTDDPDNADHDIGADHIVSFSIPVLPQYPAAQVGNFVGHNARDNNGVPYPRHADPSSGAADFRAEYYAGRLNIAPVLDPSDDALCDVEQSGGKMACAFRADAMPYAYGPLPIKPLGDVFGQLSHGLFAGLVIEPEGSRTYDPRTGASMDALALPADPDFPPPYQQLFAGGQGTSAIVCTATDGSESGPVTRVADCAGGEGFREFVVFYQDGMNLHRPDGDTTRPVVDCAVCDDSYDRGEKGLSYSSEPMWARLDDGSGRLSADSNLNTEQFPADFLAQSGGAIATPVYTALEGETVKFRVIQPGGRARQRSFEIVGNDYPDTMPFAVDANGDPATSFGSPAAALLGPGKAITATLTCVQPGTYLYRDGPTHFFSGGVWGHFVVEAASGDGAGSSCSVTDSGE</sequence>
<evidence type="ECO:0000256" key="3">
    <source>
        <dbReference type="SAM" id="SignalP"/>
    </source>
</evidence>
<evidence type="ECO:0000313" key="5">
    <source>
        <dbReference type="Proteomes" id="UP000461409"/>
    </source>
</evidence>
<name>A0A844XG13_9SPHN</name>
<dbReference type="InterPro" id="IPR008972">
    <property type="entry name" value="Cupredoxin"/>
</dbReference>
<feature type="chain" id="PRO_5032282894" description="Copper oxidase" evidence="3">
    <location>
        <begin position="29"/>
        <end position="1956"/>
    </location>
</feature>
<organism evidence="4 5">
    <name type="scientific">Aurantiacibacter rhizosphaerae</name>
    <dbReference type="NCBI Taxonomy" id="2691582"/>
    <lineage>
        <taxon>Bacteria</taxon>
        <taxon>Pseudomonadati</taxon>
        <taxon>Pseudomonadota</taxon>
        <taxon>Alphaproteobacteria</taxon>
        <taxon>Sphingomonadales</taxon>
        <taxon>Erythrobacteraceae</taxon>
        <taxon>Aurantiacibacter</taxon>
    </lineage>
</organism>
<feature type="signal peptide" evidence="3">
    <location>
        <begin position="1"/>
        <end position="28"/>
    </location>
</feature>
<keyword evidence="5" id="KW-1185">Reference proteome</keyword>
<evidence type="ECO:0008006" key="6">
    <source>
        <dbReference type="Google" id="ProtNLM"/>
    </source>
</evidence>
<evidence type="ECO:0000256" key="2">
    <source>
        <dbReference type="SAM" id="MobiDB-lite"/>
    </source>
</evidence>
<evidence type="ECO:0000256" key="1">
    <source>
        <dbReference type="ARBA" id="ARBA00022723"/>
    </source>
</evidence>
<keyword evidence="3" id="KW-0732">Signal</keyword>
<comment type="caution">
    <text evidence="4">The sequence shown here is derived from an EMBL/GenBank/DDBJ whole genome shotgun (WGS) entry which is preliminary data.</text>
</comment>
<reference evidence="4 5" key="1">
    <citation type="submission" date="2019-12" db="EMBL/GenBank/DDBJ databases">
        <authorList>
            <person name="Lee S.D."/>
        </authorList>
    </citation>
    <scope>NUCLEOTIDE SEQUENCE [LARGE SCALE GENOMIC DNA]</scope>
    <source>
        <strain evidence="4 5">GH3-10</strain>
    </source>
</reference>
<protein>
    <recommendedName>
        <fullName evidence="6">Copper oxidase</fullName>
    </recommendedName>
</protein>
<dbReference type="InterPro" id="IPR002355">
    <property type="entry name" value="Cu_oxidase_Cu_BS"/>
</dbReference>
<feature type="region of interest" description="Disordered" evidence="2">
    <location>
        <begin position="153"/>
        <end position="192"/>
    </location>
</feature>
<dbReference type="RefSeq" id="WP_160486251.1">
    <property type="nucleotide sequence ID" value="NZ_WUBR01000002.1"/>
</dbReference>
<dbReference type="Gene3D" id="2.60.40.420">
    <property type="entry name" value="Cupredoxins - blue copper proteins"/>
    <property type="match status" value="4"/>
</dbReference>
<dbReference type="Proteomes" id="UP000461409">
    <property type="component" value="Unassembled WGS sequence"/>
</dbReference>
<dbReference type="EMBL" id="WUBR01000002">
    <property type="protein sequence ID" value="MWV28679.1"/>
    <property type="molecule type" value="Genomic_DNA"/>
</dbReference>
<accession>A0A844XG13</accession>
<evidence type="ECO:0000313" key="4">
    <source>
        <dbReference type="EMBL" id="MWV28679.1"/>
    </source>
</evidence>
<gene>
    <name evidence="4" type="ORF">GRF63_12255</name>
</gene>
<reference evidence="4 5" key="2">
    <citation type="submission" date="2020-02" db="EMBL/GenBank/DDBJ databases">
        <title>Erythrobacter dongmakensis sp. nov., isolated from a tidal mudflat.</title>
        <authorList>
            <person name="Kim I.S."/>
        </authorList>
    </citation>
    <scope>NUCLEOTIDE SEQUENCE [LARGE SCALE GENOMIC DNA]</scope>
    <source>
        <strain evidence="4 5">GH3-10</strain>
    </source>
</reference>
<dbReference type="PROSITE" id="PS00080">
    <property type="entry name" value="MULTICOPPER_OXIDASE2"/>
    <property type="match status" value="1"/>
</dbReference>